<dbReference type="EMBL" id="QUMO01000001">
    <property type="protein sequence ID" value="REF88847.1"/>
    <property type="molecule type" value="Genomic_DNA"/>
</dbReference>
<dbReference type="InterPro" id="IPR001041">
    <property type="entry name" value="2Fe-2S_ferredoxin-type"/>
</dbReference>
<dbReference type="OrthoDB" id="9799640at2"/>
<keyword evidence="4" id="KW-0408">Iron</keyword>
<evidence type="ECO:0000256" key="3">
    <source>
        <dbReference type="ARBA" id="ARBA00022723"/>
    </source>
</evidence>
<dbReference type="AlphaFoldDB" id="A0A3D9Z154"/>
<feature type="compositionally biased region" description="Polar residues" evidence="7">
    <location>
        <begin position="14"/>
        <end position="23"/>
    </location>
</feature>
<dbReference type="InterPro" id="IPR001055">
    <property type="entry name" value="Adrenodoxin-like"/>
</dbReference>
<dbReference type="GO" id="GO:0051537">
    <property type="term" value="F:2 iron, 2 sulfur cluster binding"/>
    <property type="evidence" value="ECO:0007669"/>
    <property type="project" value="UniProtKB-KW"/>
</dbReference>
<dbReference type="Proteomes" id="UP000256900">
    <property type="component" value="Unassembled WGS sequence"/>
</dbReference>
<evidence type="ECO:0000313" key="9">
    <source>
        <dbReference type="EMBL" id="REF88847.1"/>
    </source>
</evidence>
<evidence type="ECO:0000313" key="10">
    <source>
        <dbReference type="Proteomes" id="UP000256900"/>
    </source>
</evidence>
<dbReference type="InterPro" id="IPR036010">
    <property type="entry name" value="2Fe-2S_ferredoxin-like_sf"/>
</dbReference>
<dbReference type="Gene3D" id="3.10.20.30">
    <property type="match status" value="1"/>
</dbReference>
<keyword evidence="2" id="KW-0001">2Fe-2S</keyword>
<evidence type="ECO:0000256" key="7">
    <source>
        <dbReference type="SAM" id="MobiDB-lite"/>
    </source>
</evidence>
<comment type="caution">
    <text evidence="9">The sequence shown here is derived from an EMBL/GenBank/DDBJ whole genome shotgun (WGS) entry which is preliminary data.</text>
</comment>
<dbReference type="GO" id="GO:0140647">
    <property type="term" value="P:P450-containing electron transport chain"/>
    <property type="evidence" value="ECO:0007669"/>
    <property type="project" value="InterPro"/>
</dbReference>
<dbReference type="PROSITE" id="PS51085">
    <property type="entry name" value="2FE2S_FER_2"/>
    <property type="match status" value="1"/>
</dbReference>
<dbReference type="SUPFAM" id="SSF54292">
    <property type="entry name" value="2Fe-2S ferredoxin-like"/>
    <property type="match status" value="1"/>
</dbReference>
<dbReference type="Pfam" id="PF00111">
    <property type="entry name" value="Fer2"/>
    <property type="match status" value="1"/>
</dbReference>
<evidence type="ECO:0000259" key="8">
    <source>
        <dbReference type="PROSITE" id="PS51085"/>
    </source>
</evidence>
<keyword evidence="10" id="KW-1185">Reference proteome</keyword>
<keyword evidence="5" id="KW-0411">Iron-sulfur</keyword>
<evidence type="ECO:0000256" key="5">
    <source>
        <dbReference type="ARBA" id="ARBA00023014"/>
    </source>
</evidence>
<keyword evidence="3" id="KW-0479">Metal-binding</keyword>
<feature type="domain" description="2Fe-2S ferredoxin-type" evidence="8">
    <location>
        <begin position="33"/>
        <end position="133"/>
    </location>
</feature>
<evidence type="ECO:0000256" key="6">
    <source>
        <dbReference type="ARBA" id="ARBA00034078"/>
    </source>
</evidence>
<accession>A0A3D9Z154</accession>
<dbReference type="PANTHER" id="PTHR23426:SF65">
    <property type="entry name" value="FERREDOXIN-2, MITOCHONDRIAL"/>
    <property type="match status" value="1"/>
</dbReference>
<organism evidence="9 10">
    <name type="scientific">Methylovirgula ligni</name>
    <dbReference type="NCBI Taxonomy" id="569860"/>
    <lineage>
        <taxon>Bacteria</taxon>
        <taxon>Pseudomonadati</taxon>
        <taxon>Pseudomonadota</taxon>
        <taxon>Alphaproteobacteria</taxon>
        <taxon>Hyphomicrobiales</taxon>
        <taxon>Beijerinckiaceae</taxon>
        <taxon>Methylovirgula</taxon>
    </lineage>
</organism>
<dbReference type="CDD" id="cd00207">
    <property type="entry name" value="fer2"/>
    <property type="match status" value="1"/>
</dbReference>
<dbReference type="RefSeq" id="WP_115834697.1">
    <property type="nucleotide sequence ID" value="NZ_CP025086.1"/>
</dbReference>
<comment type="similarity">
    <text evidence="1">Belongs to the adrenodoxin/putidaredoxin family.</text>
</comment>
<protein>
    <submittedName>
        <fullName evidence="9">Ferredoxin</fullName>
    </submittedName>
</protein>
<proteinExistence type="inferred from homology"/>
<gene>
    <name evidence="9" type="ORF">DES32_0055</name>
</gene>
<dbReference type="GO" id="GO:0009055">
    <property type="term" value="F:electron transfer activity"/>
    <property type="evidence" value="ECO:0007669"/>
    <property type="project" value="TreeGrafter"/>
</dbReference>
<dbReference type="InterPro" id="IPR012675">
    <property type="entry name" value="Beta-grasp_dom_sf"/>
</dbReference>
<sequence>MLTDDPSASPCGTPHSTGSDGSATIQPFAEPLAMVEFFLNGAAVSALPDESVLAACQRSGVALATVCKGRGICGACRVSVEAGLDALPEPSTNEIRLLGYLARGEDARTHRLACQIILTEPLSGLRLNAYPVAPKS</sequence>
<evidence type="ECO:0000256" key="1">
    <source>
        <dbReference type="ARBA" id="ARBA00010914"/>
    </source>
</evidence>
<dbReference type="PANTHER" id="PTHR23426">
    <property type="entry name" value="FERREDOXIN/ADRENODOXIN"/>
    <property type="match status" value="1"/>
</dbReference>
<evidence type="ECO:0000256" key="4">
    <source>
        <dbReference type="ARBA" id="ARBA00023004"/>
    </source>
</evidence>
<feature type="region of interest" description="Disordered" evidence="7">
    <location>
        <begin position="1"/>
        <end position="23"/>
    </location>
</feature>
<comment type="cofactor">
    <cofactor evidence="6">
        <name>[2Fe-2S] cluster</name>
        <dbReference type="ChEBI" id="CHEBI:190135"/>
    </cofactor>
</comment>
<name>A0A3D9Z154_9HYPH</name>
<evidence type="ECO:0000256" key="2">
    <source>
        <dbReference type="ARBA" id="ARBA00022714"/>
    </source>
</evidence>
<dbReference type="GO" id="GO:0046872">
    <property type="term" value="F:metal ion binding"/>
    <property type="evidence" value="ECO:0007669"/>
    <property type="project" value="UniProtKB-KW"/>
</dbReference>
<reference evidence="9 10" key="1">
    <citation type="submission" date="2018-08" db="EMBL/GenBank/DDBJ databases">
        <title>Genomic Encyclopedia of Type Strains, Phase IV (KMG-IV): sequencing the most valuable type-strain genomes for metagenomic binning, comparative biology and taxonomic classification.</title>
        <authorList>
            <person name="Goeker M."/>
        </authorList>
    </citation>
    <scope>NUCLEOTIDE SEQUENCE [LARGE SCALE GENOMIC DNA]</scope>
    <source>
        <strain evidence="9 10">BW863</strain>
    </source>
</reference>